<evidence type="ECO:0000259" key="13">
    <source>
        <dbReference type="Pfam" id="PF08345"/>
    </source>
</evidence>
<reference evidence="15" key="1">
    <citation type="journal article" date="2019" name="Int. J. Syst. Evol. Microbiol.">
        <title>The Global Catalogue of Microorganisms (GCM) 10K type strain sequencing project: providing services to taxonomists for standard genome sequencing and annotation.</title>
        <authorList>
            <consortium name="The Broad Institute Genomics Platform"/>
            <consortium name="The Broad Institute Genome Sequencing Center for Infectious Disease"/>
            <person name="Wu L."/>
            <person name="Ma J."/>
        </authorList>
    </citation>
    <scope>NUCLEOTIDE SEQUENCE [LARGE SCALE GENOMIC DNA]</scope>
    <source>
        <strain evidence="15">CCUG 58411</strain>
    </source>
</reference>
<keyword evidence="4" id="KW-1003">Cell membrane</keyword>
<keyword evidence="14" id="KW-0969">Cilium</keyword>
<proteinExistence type="inferred from homology"/>
<keyword evidence="7 11" id="KW-0472">Membrane</keyword>
<keyword evidence="14" id="KW-0282">Flagellum</keyword>
<evidence type="ECO:0000256" key="5">
    <source>
        <dbReference type="ARBA" id="ARBA00022692"/>
    </source>
</evidence>
<evidence type="ECO:0000256" key="7">
    <source>
        <dbReference type="ARBA" id="ARBA00023136"/>
    </source>
</evidence>
<comment type="function">
    <text evidence="9">The M ring may be actively involved in energy transduction.</text>
</comment>
<dbReference type="Pfam" id="PF01514">
    <property type="entry name" value="YscJ_FliF"/>
    <property type="match status" value="1"/>
</dbReference>
<dbReference type="PIRSF" id="PIRSF004862">
    <property type="entry name" value="FliF"/>
    <property type="match status" value="1"/>
</dbReference>
<dbReference type="Gene3D" id="3.30.300.30">
    <property type="match status" value="1"/>
</dbReference>
<evidence type="ECO:0000256" key="11">
    <source>
        <dbReference type="SAM" id="Phobius"/>
    </source>
</evidence>
<dbReference type="RefSeq" id="WP_379030545.1">
    <property type="nucleotide sequence ID" value="NZ_JBHTLN010000001.1"/>
</dbReference>
<feature type="transmembrane region" description="Helical" evidence="11">
    <location>
        <begin position="29"/>
        <end position="48"/>
    </location>
</feature>
<gene>
    <name evidence="14" type="primary">fliF</name>
    <name evidence="14" type="ORF">ACFQ2T_03435</name>
</gene>
<dbReference type="InterPro" id="IPR006182">
    <property type="entry name" value="FliF_N_dom"/>
</dbReference>
<evidence type="ECO:0000256" key="1">
    <source>
        <dbReference type="ARBA" id="ARBA00004117"/>
    </source>
</evidence>
<keyword evidence="6 11" id="KW-1133">Transmembrane helix</keyword>
<evidence type="ECO:0000313" key="14">
    <source>
        <dbReference type="EMBL" id="MFD1121545.1"/>
    </source>
</evidence>
<feature type="domain" description="Flagellar M-ring C-terminal" evidence="13">
    <location>
        <begin position="259"/>
        <end position="439"/>
    </location>
</feature>
<comment type="caution">
    <text evidence="14">The sequence shown here is derived from an EMBL/GenBank/DDBJ whole genome shotgun (WGS) entry which is preliminary data.</text>
</comment>
<dbReference type="InterPro" id="IPR013556">
    <property type="entry name" value="Flag_M-ring_C"/>
</dbReference>
<name>A0ABW3PGT0_9PROT</name>
<feature type="region of interest" description="Disordered" evidence="10">
    <location>
        <begin position="275"/>
        <end position="360"/>
    </location>
</feature>
<evidence type="ECO:0000256" key="6">
    <source>
        <dbReference type="ARBA" id="ARBA00022989"/>
    </source>
</evidence>
<dbReference type="Proteomes" id="UP001597206">
    <property type="component" value="Unassembled WGS sequence"/>
</dbReference>
<keyword evidence="15" id="KW-1185">Reference proteome</keyword>
<keyword evidence="14" id="KW-0966">Cell projection</keyword>
<evidence type="ECO:0000256" key="9">
    <source>
        <dbReference type="PIRNR" id="PIRNR004862"/>
    </source>
</evidence>
<dbReference type="NCBIfam" id="TIGR00206">
    <property type="entry name" value="fliF"/>
    <property type="match status" value="1"/>
</dbReference>
<evidence type="ECO:0000256" key="10">
    <source>
        <dbReference type="SAM" id="MobiDB-lite"/>
    </source>
</evidence>
<evidence type="ECO:0000313" key="15">
    <source>
        <dbReference type="Proteomes" id="UP001597206"/>
    </source>
</evidence>
<evidence type="ECO:0000256" key="4">
    <source>
        <dbReference type="ARBA" id="ARBA00022475"/>
    </source>
</evidence>
<protein>
    <recommendedName>
        <fullName evidence="9">Flagellar M-ring protein</fullName>
    </recommendedName>
</protein>
<evidence type="ECO:0000256" key="3">
    <source>
        <dbReference type="ARBA" id="ARBA00007971"/>
    </source>
</evidence>
<dbReference type="PRINTS" id="PR01009">
    <property type="entry name" value="FLGMRINGFLIF"/>
</dbReference>
<feature type="domain" description="Flagellar M-ring N-terminal" evidence="12">
    <location>
        <begin position="50"/>
        <end position="224"/>
    </location>
</feature>
<dbReference type="InterPro" id="IPR000067">
    <property type="entry name" value="FlgMring_FliF"/>
</dbReference>
<evidence type="ECO:0000256" key="2">
    <source>
        <dbReference type="ARBA" id="ARBA00004651"/>
    </source>
</evidence>
<sequence>MAAADATLASTIEPTIATPDIFGKMGQKLLLVAGIAAVVAVMVVFWLWSQKPDYRVLFSNFADKDGGAIVAELDKLNIPYKFSEGGSAIMIPAEQVHQVRLKLAAQGLPKGGNIGFELLENQKFGVSQFVEQVNFQRGLEGELERSIQSISAVQAARIHLAIPKPSVFVREQQYPTASVLLNLHNGRRLDGQQVGAVVHLVASSVPNLSADHVTVVDQNGNLLSDNANKAKQNGLDPEQMAYVENMQSNIARRVESIITPIVGAKNVHAEASAEIDFSNTEQANESYKPNSKPEDMAVRSAQNHESQNSSGSNGAVPGAVSNQPPGESTAPVTTPAAQGGDENAPAAAPPAPPQNTQKDTTTNYELDKTISYVQQAKGGVKRLHVAVVVNHIPVVDSTGKTTYRALNTAEKQQVSDLAMQAMGFNRERGDTISVVNTPFISEAQEKLVEPPLWKDPVMIEYGKDALRFLAGVIVLMMIYKKLLKPLASKLTGADKKQLAMVAGAPALPGAEGTTEEDALVTLSGETPALPGAASSSALNATLEAAKLVAKENPRMVANVVSNWTSAEK</sequence>
<dbReference type="EMBL" id="JBHTLN010000001">
    <property type="protein sequence ID" value="MFD1121545.1"/>
    <property type="molecule type" value="Genomic_DNA"/>
</dbReference>
<dbReference type="InterPro" id="IPR043427">
    <property type="entry name" value="YscJ/FliF"/>
</dbReference>
<keyword evidence="5 11" id="KW-0812">Transmembrane</keyword>
<evidence type="ECO:0000256" key="8">
    <source>
        <dbReference type="ARBA" id="ARBA00023143"/>
    </source>
</evidence>
<dbReference type="Pfam" id="PF08345">
    <property type="entry name" value="YscJ_FliF_C"/>
    <property type="match status" value="1"/>
</dbReference>
<accession>A0ABW3PGT0</accession>
<feature type="compositionally biased region" description="Polar residues" evidence="10">
    <location>
        <begin position="320"/>
        <end position="336"/>
    </location>
</feature>
<organism evidence="14 15">
    <name type="scientific">Methylophilus flavus</name>
    <dbReference type="NCBI Taxonomy" id="640084"/>
    <lineage>
        <taxon>Bacteria</taxon>
        <taxon>Pseudomonadati</taxon>
        <taxon>Pseudomonadota</taxon>
        <taxon>Betaproteobacteria</taxon>
        <taxon>Nitrosomonadales</taxon>
        <taxon>Methylophilaceae</taxon>
        <taxon>Methylophilus</taxon>
    </lineage>
</organism>
<dbReference type="PANTHER" id="PTHR30046">
    <property type="entry name" value="FLAGELLAR M-RING PROTEIN"/>
    <property type="match status" value="1"/>
</dbReference>
<comment type="subcellular location">
    <subcellularLocation>
        <location evidence="1 9">Bacterial flagellum basal body</location>
    </subcellularLocation>
    <subcellularLocation>
        <location evidence="2">Cell membrane</location>
        <topology evidence="2">Multi-pass membrane protein</topology>
    </subcellularLocation>
</comment>
<dbReference type="InterPro" id="IPR045851">
    <property type="entry name" value="AMP-bd_C_sf"/>
</dbReference>
<feature type="compositionally biased region" description="Polar residues" evidence="10">
    <location>
        <begin position="277"/>
        <end position="289"/>
    </location>
</feature>
<evidence type="ECO:0000259" key="12">
    <source>
        <dbReference type="Pfam" id="PF01514"/>
    </source>
</evidence>
<feature type="compositionally biased region" description="Polar residues" evidence="10">
    <location>
        <begin position="300"/>
        <end position="313"/>
    </location>
</feature>
<keyword evidence="8 9" id="KW-0975">Bacterial flagellum</keyword>
<comment type="similarity">
    <text evidence="3 9">Belongs to the FliF family.</text>
</comment>
<dbReference type="PANTHER" id="PTHR30046:SF0">
    <property type="entry name" value="FLAGELLAR M-RING PROTEIN"/>
    <property type="match status" value="1"/>
</dbReference>